<feature type="binding site" evidence="6">
    <location>
        <position position="28"/>
    </location>
    <ligand>
        <name>substrate</name>
    </ligand>
</feature>
<evidence type="ECO:0000256" key="2">
    <source>
        <dbReference type="ARBA" id="ARBA00012862"/>
    </source>
</evidence>
<evidence type="ECO:0000256" key="6">
    <source>
        <dbReference type="HAMAP-Rule" id="MF_01661"/>
    </source>
</evidence>
<name>A0A398BA01_9BACI</name>
<dbReference type="InterPro" id="IPR023064">
    <property type="entry name" value="D-ribose_pyranase"/>
</dbReference>
<proteinExistence type="inferred from homology"/>
<dbReference type="GO" id="GO:0005829">
    <property type="term" value="C:cytosol"/>
    <property type="evidence" value="ECO:0007669"/>
    <property type="project" value="TreeGrafter"/>
</dbReference>
<dbReference type="HAMAP" id="MF_01661">
    <property type="entry name" value="D_rib_pyranase"/>
    <property type="match status" value="1"/>
</dbReference>
<gene>
    <name evidence="6" type="primary">rbsD</name>
    <name evidence="7" type="ORF">D1953_13520</name>
</gene>
<dbReference type="GO" id="GO:0016872">
    <property type="term" value="F:intramolecular lyase activity"/>
    <property type="evidence" value="ECO:0007669"/>
    <property type="project" value="UniProtKB-UniRule"/>
</dbReference>
<feature type="active site" description="Proton donor" evidence="6">
    <location>
        <position position="20"/>
    </location>
</feature>
<evidence type="ECO:0000256" key="5">
    <source>
        <dbReference type="ARBA" id="ARBA00023277"/>
    </source>
</evidence>
<feature type="binding site" evidence="6">
    <location>
        <position position="97"/>
    </location>
    <ligand>
        <name>substrate</name>
    </ligand>
</feature>
<keyword evidence="4 6" id="KW-0413">Isomerase</keyword>
<evidence type="ECO:0000313" key="8">
    <source>
        <dbReference type="Proteomes" id="UP000266016"/>
    </source>
</evidence>
<dbReference type="InterPro" id="IPR023750">
    <property type="entry name" value="RbsD-like_sf"/>
</dbReference>
<reference evidence="7 8" key="1">
    <citation type="submission" date="2018-08" db="EMBL/GenBank/DDBJ databases">
        <title>Bacillus jemisoniae sp. nov., Bacillus chryseoplanitiae sp. nov., Bacillus resnikiae sp. nov., and Bacillus frankliniae sp. nov., isolated from Viking spacecraft and associated surfaces.</title>
        <authorList>
            <person name="Seuylemezian A."/>
            <person name="Vaishampayan P."/>
        </authorList>
    </citation>
    <scope>NUCLEOTIDE SEQUENCE [LARGE SCALE GENOMIC DNA]</scope>
    <source>
        <strain evidence="7 8">MA001</strain>
    </source>
</reference>
<dbReference type="Gene3D" id="3.40.1650.10">
    <property type="entry name" value="RbsD-like domain"/>
    <property type="match status" value="1"/>
</dbReference>
<feature type="binding site" evidence="6">
    <location>
        <begin position="119"/>
        <end position="121"/>
    </location>
    <ligand>
        <name>substrate</name>
    </ligand>
</feature>
<keyword evidence="8" id="KW-1185">Reference proteome</keyword>
<evidence type="ECO:0000256" key="1">
    <source>
        <dbReference type="ARBA" id="ARBA00000223"/>
    </source>
</evidence>
<dbReference type="GO" id="GO:0048029">
    <property type="term" value="F:monosaccharide binding"/>
    <property type="evidence" value="ECO:0007669"/>
    <property type="project" value="InterPro"/>
</dbReference>
<dbReference type="EC" id="5.4.99.62" evidence="2 6"/>
<dbReference type="GO" id="GO:0019303">
    <property type="term" value="P:D-ribose catabolic process"/>
    <property type="evidence" value="ECO:0007669"/>
    <property type="project" value="UniProtKB-UniRule"/>
</dbReference>
<dbReference type="SUPFAM" id="SSF102546">
    <property type="entry name" value="RbsD-like"/>
    <property type="match status" value="1"/>
</dbReference>
<dbReference type="AlphaFoldDB" id="A0A398BA01"/>
<organism evidence="7 8">
    <name type="scientific">Peribacillus asahii</name>
    <dbReference type="NCBI Taxonomy" id="228899"/>
    <lineage>
        <taxon>Bacteria</taxon>
        <taxon>Bacillati</taxon>
        <taxon>Bacillota</taxon>
        <taxon>Bacilli</taxon>
        <taxon>Bacillales</taxon>
        <taxon>Bacillaceae</taxon>
        <taxon>Peribacillus</taxon>
    </lineage>
</organism>
<comment type="subunit">
    <text evidence="6">Homodecamer.</text>
</comment>
<sequence>MKRHGILNSAIAKVLVDLGHTDYIVIGDAGLPVPSHVPKIDLALKAGTPTFQEVVRLVHDDMVVEQTIAAEEVKEQNPVQHQFIEQQFQGNVVYVTHEEFKELTKKAKVVIRTGEVTPYSNCILQSGVFF</sequence>
<dbReference type="RefSeq" id="WP_119117728.1">
    <property type="nucleotide sequence ID" value="NZ_QWVS01000024.1"/>
</dbReference>
<protein>
    <recommendedName>
        <fullName evidence="2 6">D-ribose pyranase</fullName>
        <ecNumber evidence="2 6">5.4.99.62</ecNumber>
    </recommendedName>
</protein>
<dbReference type="PANTHER" id="PTHR37831:SF1">
    <property type="entry name" value="D-RIBOSE PYRANASE"/>
    <property type="match status" value="1"/>
</dbReference>
<evidence type="ECO:0000256" key="3">
    <source>
        <dbReference type="ARBA" id="ARBA00022490"/>
    </source>
</evidence>
<evidence type="ECO:0000256" key="4">
    <source>
        <dbReference type="ARBA" id="ARBA00023235"/>
    </source>
</evidence>
<dbReference type="GO" id="GO:0062193">
    <property type="term" value="F:D-ribose pyranase activity"/>
    <property type="evidence" value="ECO:0007669"/>
    <property type="project" value="UniProtKB-EC"/>
</dbReference>
<comment type="pathway">
    <text evidence="6">Carbohydrate metabolism; D-ribose degradation; D-ribose 5-phosphate from beta-D-ribopyranose: step 1/2.</text>
</comment>
<comment type="catalytic activity">
    <reaction evidence="1 6">
        <text>beta-D-ribopyranose = beta-D-ribofuranose</text>
        <dbReference type="Rhea" id="RHEA:25432"/>
        <dbReference type="ChEBI" id="CHEBI:27476"/>
        <dbReference type="ChEBI" id="CHEBI:47002"/>
        <dbReference type="EC" id="5.4.99.62"/>
    </reaction>
</comment>
<comment type="caution">
    <text evidence="7">The sequence shown here is derived from an EMBL/GenBank/DDBJ whole genome shotgun (WGS) entry which is preliminary data.</text>
</comment>
<keyword evidence="3 6" id="KW-0963">Cytoplasm</keyword>
<comment type="subcellular location">
    <subcellularLocation>
        <location evidence="6">Cytoplasm</location>
    </subcellularLocation>
</comment>
<accession>A0A398BA01</accession>
<dbReference type="UniPathway" id="UPA00916">
    <property type="reaction ID" value="UER00888"/>
</dbReference>
<dbReference type="Proteomes" id="UP000266016">
    <property type="component" value="Unassembled WGS sequence"/>
</dbReference>
<keyword evidence="5 6" id="KW-0119">Carbohydrate metabolism</keyword>
<comment type="function">
    <text evidence="6">Catalyzes the interconversion of beta-pyran and beta-furan forms of D-ribose.</text>
</comment>
<dbReference type="PANTHER" id="PTHR37831">
    <property type="entry name" value="D-RIBOSE PYRANASE"/>
    <property type="match status" value="1"/>
</dbReference>
<dbReference type="EMBL" id="QWVS01000024">
    <property type="protein sequence ID" value="RID84536.1"/>
    <property type="molecule type" value="Genomic_DNA"/>
</dbReference>
<dbReference type="NCBIfam" id="NF008761">
    <property type="entry name" value="PRK11797.1"/>
    <property type="match status" value="1"/>
</dbReference>
<dbReference type="Pfam" id="PF05025">
    <property type="entry name" value="RbsD_FucU"/>
    <property type="match status" value="1"/>
</dbReference>
<evidence type="ECO:0000313" key="7">
    <source>
        <dbReference type="EMBL" id="RID84536.1"/>
    </source>
</evidence>
<comment type="similarity">
    <text evidence="6">Belongs to the RbsD / FucU family. RbsD subfamily.</text>
</comment>
<dbReference type="InterPro" id="IPR007721">
    <property type="entry name" value="RbsD_FucU"/>
</dbReference>